<sequence>MPLRRPGPAILAQAAAAVAAMLALPMWPPASGKLLLVPITGGDANDMARIALDGGAALIGAGPLPGSLVVAGDRAELVAHTPNIAALVTAAPATACGSSLGAEPFE</sequence>
<evidence type="ECO:0000313" key="1">
    <source>
        <dbReference type="EMBL" id="NJR79256.1"/>
    </source>
</evidence>
<comment type="caution">
    <text evidence="1">The sequence shown here is derived from an EMBL/GenBank/DDBJ whole genome shotgun (WGS) entry which is preliminary data.</text>
</comment>
<reference evidence="1 2" key="1">
    <citation type="submission" date="2020-03" db="EMBL/GenBank/DDBJ databases">
        <authorList>
            <person name="Wang L."/>
            <person name="He N."/>
            <person name="Li Y."/>
            <person name="Fang Y."/>
            <person name="Zhang F."/>
        </authorList>
    </citation>
    <scope>NUCLEOTIDE SEQUENCE [LARGE SCALE GENOMIC DNA]</scope>
    <source>
        <strain evidence="1 2">36D10-4-7</strain>
    </source>
</reference>
<proteinExistence type="predicted"/>
<gene>
    <name evidence="1" type="ORF">HBH26_11735</name>
</gene>
<protein>
    <submittedName>
        <fullName evidence="1">Uncharacterized protein</fullName>
    </submittedName>
</protein>
<dbReference type="EMBL" id="JAAVJH010000006">
    <property type="protein sequence ID" value="NJR79256.1"/>
    <property type="molecule type" value="Genomic_DNA"/>
</dbReference>
<keyword evidence="2" id="KW-1185">Reference proteome</keyword>
<accession>A0ABX1CR12</accession>
<dbReference type="RefSeq" id="WP_168134799.1">
    <property type="nucleotide sequence ID" value="NZ_JAAVJH010000006.1"/>
</dbReference>
<organism evidence="1 2">
    <name type="scientific">Sphingomonas corticis</name>
    <dbReference type="NCBI Taxonomy" id="2722791"/>
    <lineage>
        <taxon>Bacteria</taxon>
        <taxon>Pseudomonadati</taxon>
        <taxon>Pseudomonadota</taxon>
        <taxon>Alphaproteobacteria</taxon>
        <taxon>Sphingomonadales</taxon>
        <taxon>Sphingomonadaceae</taxon>
        <taxon>Sphingomonas</taxon>
    </lineage>
</organism>
<dbReference type="Proteomes" id="UP000732399">
    <property type="component" value="Unassembled WGS sequence"/>
</dbReference>
<name>A0ABX1CR12_9SPHN</name>
<evidence type="ECO:0000313" key="2">
    <source>
        <dbReference type="Proteomes" id="UP000732399"/>
    </source>
</evidence>